<accession>A0A3B1C3U0</accession>
<reference evidence="1" key="1">
    <citation type="submission" date="2018-06" db="EMBL/GenBank/DDBJ databases">
        <authorList>
            <person name="Zhirakovskaya E."/>
        </authorList>
    </citation>
    <scope>NUCLEOTIDE SEQUENCE</scope>
</reference>
<gene>
    <name evidence="1" type="ORF">MNBD_GAMMA24-2082</name>
</gene>
<evidence type="ECO:0000313" key="1">
    <source>
        <dbReference type="EMBL" id="VAX13345.1"/>
    </source>
</evidence>
<organism evidence="1">
    <name type="scientific">hydrothermal vent metagenome</name>
    <dbReference type="NCBI Taxonomy" id="652676"/>
    <lineage>
        <taxon>unclassified sequences</taxon>
        <taxon>metagenomes</taxon>
        <taxon>ecological metagenomes</taxon>
    </lineage>
</organism>
<dbReference type="AlphaFoldDB" id="A0A3B1C3U0"/>
<sequence>MNIVILSLHEYCYIVFGNMADYYRKICLEIELEAGEKNIYGGDEFE</sequence>
<dbReference type="EMBL" id="UOFZ01000113">
    <property type="protein sequence ID" value="VAX13345.1"/>
    <property type="molecule type" value="Genomic_DNA"/>
</dbReference>
<protein>
    <submittedName>
        <fullName evidence="1">Uncharacterized protein</fullName>
    </submittedName>
</protein>
<proteinExistence type="predicted"/>
<name>A0A3B1C3U0_9ZZZZ</name>